<dbReference type="Proteomes" id="UP000030689">
    <property type="component" value="Unassembled WGS sequence"/>
</dbReference>
<organism evidence="1 2">
    <name type="scientific">Eutrema salsugineum</name>
    <name type="common">Saltwater cress</name>
    <name type="synonym">Sisymbrium salsugineum</name>
    <dbReference type="NCBI Taxonomy" id="72664"/>
    <lineage>
        <taxon>Eukaryota</taxon>
        <taxon>Viridiplantae</taxon>
        <taxon>Streptophyta</taxon>
        <taxon>Embryophyta</taxon>
        <taxon>Tracheophyta</taxon>
        <taxon>Spermatophyta</taxon>
        <taxon>Magnoliopsida</taxon>
        <taxon>eudicotyledons</taxon>
        <taxon>Gunneridae</taxon>
        <taxon>Pentapetalae</taxon>
        <taxon>rosids</taxon>
        <taxon>malvids</taxon>
        <taxon>Brassicales</taxon>
        <taxon>Brassicaceae</taxon>
        <taxon>Eutremeae</taxon>
        <taxon>Eutrema</taxon>
    </lineage>
</organism>
<dbReference type="AlphaFoldDB" id="V4MH45"/>
<accession>V4MH45</accession>
<name>V4MH45_EUTSA</name>
<gene>
    <name evidence="1" type="ORF">EUTSA_v10027601mg</name>
</gene>
<proteinExistence type="predicted"/>
<sequence>MHTYLSFACLPQVCIYSQPWFIFCFVSRPINCFSPLANPFLFDYFLISFYFNHQTIKREILLDFTTSDCLVDGRM</sequence>
<protein>
    <submittedName>
        <fullName evidence="1">Uncharacterized protein</fullName>
    </submittedName>
</protein>
<evidence type="ECO:0000313" key="1">
    <source>
        <dbReference type="EMBL" id="ESQ54602.1"/>
    </source>
</evidence>
<evidence type="ECO:0000313" key="2">
    <source>
        <dbReference type="Proteomes" id="UP000030689"/>
    </source>
</evidence>
<keyword evidence="2" id="KW-1185">Reference proteome</keyword>
<dbReference type="EMBL" id="KI517384">
    <property type="protein sequence ID" value="ESQ54602.1"/>
    <property type="molecule type" value="Genomic_DNA"/>
</dbReference>
<reference evidence="1 2" key="1">
    <citation type="journal article" date="2013" name="Front. Plant Sci.">
        <title>The Reference Genome of the Halophytic Plant Eutrema salsugineum.</title>
        <authorList>
            <person name="Yang R."/>
            <person name="Jarvis D.E."/>
            <person name="Chen H."/>
            <person name="Beilstein M.A."/>
            <person name="Grimwood J."/>
            <person name="Jenkins J."/>
            <person name="Shu S."/>
            <person name="Prochnik S."/>
            <person name="Xin M."/>
            <person name="Ma C."/>
            <person name="Schmutz J."/>
            <person name="Wing R.A."/>
            <person name="Mitchell-Olds T."/>
            <person name="Schumaker K.S."/>
            <person name="Wang X."/>
        </authorList>
    </citation>
    <scope>NUCLEOTIDE SEQUENCE [LARGE SCALE GENOMIC DNA]</scope>
</reference>
<dbReference type="Gramene" id="ESQ54602">
    <property type="protein sequence ID" value="ESQ54602"/>
    <property type="gene ID" value="EUTSA_v10027601mg"/>
</dbReference>
<dbReference type="KEGG" id="eus:EUTSA_v10027601mg"/>